<dbReference type="HOGENOM" id="CLU_3102272_0_0_10"/>
<organism evidence="1 2">
    <name type="scientific">Segatella oris F0302</name>
    <dbReference type="NCBI Taxonomy" id="649760"/>
    <lineage>
        <taxon>Bacteria</taxon>
        <taxon>Pseudomonadati</taxon>
        <taxon>Bacteroidota</taxon>
        <taxon>Bacteroidia</taxon>
        <taxon>Bacteroidales</taxon>
        <taxon>Prevotellaceae</taxon>
        <taxon>Segatella</taxon>
    </lineage>
</organism>
<accession>D1QQY0</accession>
<protein>
    <submittedName>
        <fullName evidence="1">Uncharacterized protein</fullName>
    </submittedName>
</protein>
<evidence type="ECO:0000313" key="2">
    <source>
        <dbReference type="Proteomes" id="UP000004079"/>
    </source>
</evidence>
<comment type="caution">
    <text evidence="1">The sequence shown here is derived from an EMBL/GenBank/DDBJ whole genome shotgun (WGS) entry which is preliminary data.</text>
</comment>
<proteinExistence type="predicted"/>
<gene>
    <name evidence="1" type="ORF">HMPREF0971_01382</name>
</gene>
<dbReference type="Proteomes" id="UP000004079">
    <property type="component" value="Unassembled WGS sequence"/>
</dbReference>
<evidence type="ECO:0000313" key="1">
    <source>
        <dbReference type="EMBL" id="EFB32536.1"/>
    </source>
</evidence>
<name>D1QQY0_9BACT</name>
<reference evidence="1 2" key="1">
    <citation type="submission" date="2009-11" db="EMBL/GenBank/DDBJ databases">
        <authorList>
            <person name="Weinstock G."/>
            <person name="Sodergren E."/>
            <person name="Clifton S."/>
            <person name="Fulton L."/>
            <person name="Fulton B."/>
            <person name="Courtney L."/>
            <person name="Fronick C."/>
            <person name="Harrison M."/>
            <person name="Strong C."/>
            <person name="Farmer C."/>
            <person name="Delahaunty K."/>
            <person name="Markovic C."/>
            <person name="Hall O."/>
            <person name="Minx P."/>
            <person name="Tomlinson C."/>
            <person name="Mitreva M."/>
            <person name="Nelson J."/>
            <person name="Hou S."/>
            <person name="Wollam A."/>
            <person name="Pepin K.H."/>
            <person name="Johnson M."/>
            <person name="Bhonagiri V."/>
            <person name="Nash W.E."/>
            <person name="Warren W."/>
            <person name="Chinwalla A."/>
            <person name="Mardis E.R."/>
            <person name="Wilson R.K."/>
        </authorList>
    </citation>
    <scope>NUCLEOTIDE SEQUENCE [LARGE SCALE GENOMIC DNA]</scope>
    <source>
        <strain evidence="1 2">F0302</strain>
    </source>
</reference>
<sequence>MRLINIYFHFDDFILKVTVPKVMSEQEKSVKEDTVKVPDNLSRVSDRVTDK</sequence>
<dbReference type="AlphaFoldDB" id="D1QQY0"/>
<dbReference type="EMBL" id="ACUZ02000023">
    <property type="protein sequence ID" value="EFB32536.1"/>
    <property type="molecule type" value="Genomic_DNA"/>
</dbReference>